<keyword evidence="4" id="KW-1003">Cell membrane</keyword>
<evidence type="ECO:0000256" key="4">
    <source>
        <dbReference type="ARBA" id="ARBA00022475"/>
    </source>
</evidence>
<evidence type="ECO:0000313" key="13">
    <source>
        <dbReference type="Proteomes" id="UP000838100"/>
    </source>
</evidence>
<evidence type="ECO:0000256" key="2">
    <source>
        <dbReference type="ARBA" id="ARBA00006555"/>
    </source>
</evidence>
<dbReference type="Pfam" id="PF03544">
    <property type="entry name" value="TonB_C"/>
    <property type="match status" value="1"/>
</dbReference>
<dbReference type="NCBIfam" id="TIGR01352">
    <property type="entry name" value="tonB_Cterm"/>
    <property type="match status" value="1"/>
</dbReference>
<dbReference type="EMBL" id="CAKLPX010000004">
    <property type="protein sequence ID" value="CAH0992934.1"/>
    <property type="molecule type" value="Genomic_DNA"/>
</dbReference>
<evidence type="ECO:0000256" key="8">
    <source>
        <dbReference type="ARBA" id="ARBA00022989"/>
    </source>
</evidence>
<protein>
    <recommendedName>
        <fullName evidence="11">TonB C-terminal domain-containing protein</fullName>
    </recommendedName>
</protein>
<keyword evidence="7" id="KW-0653">Protein transport</keyword>
<keyword evidence="13" id="KW-1185">Reference proteome</keyword>
<evidence type="ECO:0000256" key="6">
    <source>
        <dbReference type="ARBA" id="ARBA00022692"/>
    </source>
</evidence>
<feature type="transmembrane region" description="Helical" evidence="10">
    <location>
        <begin position="15"/>
        <end position="35"/>
    </location>
</feature>
<dbReference type="PROSITE" id="PS52015">
    <property type="entry name" value="TONB_CTD"/>
    <property type="match status" value="1"/>
</dbReference>
<dbReference type="RefSeq" id="WP_237445618.1">
    <property type="nucleotide sequence ID" value="NZ_CAKLPX010000004.1"/>
</dbReference>
<organism evidence="12 13">
    <name type="scientific">Sinobacterium norvegicum</name>
    <dbReference type="NCBI Taxonomy" id="1641715"/>
    <lineage>
        <taxon>Bacteria</taxon>
        <taxon>Pseudomonadati</taxon>
        <taxon>Pseudomonadota</taxon>
        <taxon>Gammaproteobacteria</taxon>
        <taxon>Cellvibrionales</taxon>
        <taxon>Spongiibacteraceae</taxon>
        <taxon>Sinobacterium</taxon>
    </lineage>
</organism>
<comment type="subcellular location">
    <subcellularLocation>
        <location evidence="1">Cell inner membrane</location>
        <topology evidence="1">Single-pass membrane protein</topology>
        <orientation evidence="1">Periplasmic side</orientation>
    </subcellularLocation>
</comment>
<evidence type="ECO:0000256" key="5">
    <source>
        <dbReference type="ARBA" id="ARBA00022519"/>
    </source>
</evidence>
<reference evidence="12" key="1">
    <citation type="submission" date="2021-12" db="EMBL/GenBank/DDBJ databases">
        <authorList>
            <person name="Rodrigo-Torres L."/>
            <person name="Arahal R. D."/>
            <person name="Lucena T."/>
        </authorList>
    </citation>
    <scope>NUCLEOTIDE SEQUENCE</scope>
    <source>
        <strain evidence="12">CECT 8267</strain>
    </source>
</reference>
<proteinExistence type="inferred from homology"/>
<dbReference type="Gene3D" id="3.30.1150.10">
    <property type="match status" value="1"/>
</dbReference>
<gene>
    <name evidence="12" type="ORF">SIN8267_03073</name>
</gene>
<feature type="domain" description="TonB C-terminal" evidence="11">
    <location>
        <begin position="193"/>
        <end position="290"/>
    </location>
</feature>
<keyword evidence="3" id="KW-0813">Transport</keyword>
<dbReference type="InterPro" id="IPR006260">
    <property type="entry name" value="TonB/TolA_C"/>
</dbReference>
<dbReference type="InterPro" id="IPR051045">
    <property type="entry name" value="TonB-dependent_transducer"/>
</dbReference>
<name>A0ABM9AI89_9GAMM</name>
<evidence type="ECO:0000259" key="11">
    <source>
        <dbReference type="PROSITE" id="PS52015"/>
    </source>
</evidence>
<dbReference type="SUPFAM" id="SSF74653">
    <property type="entry name" value="TolA/TonB C-terminal domain"/>
    <property type="match status" value="1"/>
</dbReference>
<dbReference type="InterPro" id="IPR037682">
    <property type="entry name" value="TonB_C"/>
</dbReference>
<keyword evidence="6 10" id="KW-0812">Transmembrane</keyword>
<evidence type="ECO:0000313" key="12">
    <source>
        <dbReference type="EMBL" id="CAH0992934.1"/>
    </source>
</evidence>
<dbReference type="Proteomes" id="UP000838100">
    <property type="component" value="Unassembled WGS sequence"/>
</dbReference>
<keyword evidence="5" id="KW-0997">Cell inner membrane</keyword>
<evidence type="ECO:0000256" key="9">
    <source>
        <dbReference type="ARBA" id="ARBA00023136"/>
    </source>
</evidence>
<evidence type="ECO:0000256" key="10">
    <source>
        <dbReference type="SAM" id="Phobius"/>
    </source>
</evidence>
<evidence type="ECO:0000256" key="1">
    <source>
        <dbReference type="ARBA" id="ARBA00004383"/>
    </source>
</evidence>
<dbReference type="PANTHER" id="PTHR33446">
    <property type="entry name" value="PROTEIN TONB-RELATED"/>
    <property type="match status" value="1"/>
</dbReference>
<comment type="caution">
    <text evidence="12">The sequence shown here is derived from an EMBL/GenBank/DDBJ whole genome shotgun (WGS) entry which is preliminary data.</text>
</comment>
<evidence type="ECO:0000256" key="3">
    <source>
        <dbReference type="ARBA" id="ARBA00022448"/>
    </source>
</evidence>
<sequence>MAAQNLYSQSSSDRISFTLFLAVAVHAIVILGVSFSNTPSTNSASTLEITLSMHNSTSTPEEADYIAQHNQQGSGTLDEKAELTTRQTALYNDLEIKDTGQPAQQRSDTLAPNIESQYITTLGESSYTINLAPLEQQLEEQQHQKQLSDEQLNQDIASLNARIDSNRQAYAKRPRIHRITSVSTRSSIDAQYQYKFQQKVEQIGNENYPAAAKQRDIEGDVLLVVTLKPNGTIHSIEVAKSSGQAILDAAAIRSVRMSAPFEPFNNEMRQKADLLEIIRTWQFSQDHLTSRG</sequence>
<comment type="similarity">
    <text evidence="2">Belongs to the TonB family.</text>
</comment>
<dbReference type="PANTHER" id="PTHR33446:SF11">
    <property type="entry name" value="TONB3"/>
    <property type="match status" value="1"/>
</dbReference>
<evidence type="ECO:0000256" key="7">
    <source>
        <dbReference type="ARBA" id="ARBA00022927"/>
    </source>
</evidence>
<accession>A0ABM9AI89</accession>
<keyword evidence="8 10" id="KW-1133">Transmembrane helix</keyword>
<keyword evidence="9 10" id="KW-0472">Membrane</keyword>